<name>A0A1S2XX47_CICAR</name>
<protein>
    <submittedName>
        <fullName evidence="3">Protein IFH1</fullName>
    </submittedName>
</protein>
<dbReference type="eggNOG" id="ENOG502S4YS">
    <property type="taxonomic scope" value="Eukaryota"/>
</dbReference>
<evidence type="ECO:0000256" key="1">
    <source>
        <dbReference type="SAM" id="MobiDB-lite"/>
    </source>
</evidence>
<organism evidence="2 3">
    <name type="scientific">Cicer arietinum</name>
    <name type="common">Chickpea</name>
    <name type="synonym">Garbanzo</name>
    <dbReference type="NCBI Taxonomy" id="3827"/>
    <lineage>
        <taxon>Eukaryota</taxon>
        <taxon>Viridiplantae</taxon>
        <taxon>Streptophyta</taxon>
        <taxon>Embryophyta</taxon>
        <taxon>Tracheophyta</taxon>
        <taxon>Spermatophyta</taxon>
        <taxon>Magnoliopsida</taxon>
        <taxon>eudicotyledons</taxon>
        <taxon>Gunneridae</taxon>
        <taxon>Pentapetalae</taxon>
        <taxon>rosids</taxon>
        <taxon>fabids</taxon>
        <taxon>Fabales</taxon>
        <taxon>Fabaceae</taxon>
        <taxon>Papilionoideae</taxon>
        <taxon>50 kb inversion clade</taxon>
        <taxon>NPAAA clade</taxon>
        <taxon>Hologalegina</taxon>
        <taxon>IRL clade</taxon>
        <taxon>Cicereae</taxon>
        <taxon>Cicer</taxon>
    </lineage>
</organism>
<dbReference type="OrthoDB" id="1695907at2759"/>
<dbReference type="PANTHER" id="PTHR33318">
    <property type="entry name" value="ASPARTYL/GLUTAMYL-TRNA(ASN/GLN) AMIDOTRANSFERASE SUBUNIT"/>
    <property type="match status" value="1"/>
</dbReference>
<dbReference type="AlphaFoldDB" id="A0A1S2XX47"/>
<dbReference type="STRING" id="3827.A0A1S2XX47"/>
<dbReference type="GO" id="GO:0007142">
    <property type="term" value="P:male meiosis II"/>
    <property type="evidence" value="ECO:0007669"/>
    <property type="project" value="InterPro"/>
</dbReference>
<reference evidence="3" key="2">
    <citation type="submission" date="2025-08" db="UniProtKB">
        <authorList>
            <consortium name="RefSeq"/>
        </authorList>
    </citation>
    <scope>IDENTIFICATION</scope>
    <source>
        <tissue evidence="3">Etiolated seedlings</tissue>
    </source>
</reference>
<gene>
    <name evidence="3" type="primary">LOC101511216</name>
</gene>
<dbReference type="PaxDb" id="3827-XP_004495303.1"/>
<reference evidence="2" key="1">
    <citation type="journal article" date="2013" name="Nat. Biotechnol.">
        <title>Draft genome sequence of chickpea (Cicer arietinum) provides a resource for trait improvement.</title>
        <authorList>
            <person name="Varshney R.K."/>
            <person name="Song C."/>
            <person name="Saxena R.K."/>
            <person name="Azam S."/>
            <person name="Yu S."/>
            <person name="Sharpe A.G."/>
            <person name="Cannon S."/>
            <person name="Baek J."/>
            <person name="Rosen B.D."/>
            <person name="Tar'an B."/>
            <person name="Millan T."/>
            <person name="Zhang X."/>
            <person name="Ramsay L.D."/>
            <person name="Iwata A."/>
            <person name="Wang Y."/>
            <person name="Nelson W."/>
            <person name="Farmer A.D."/>
            <person name="Gaur P.M."/>
            <person name="Soderlund C."/>
            <person name="Penmetsa R.V."/>
            <person name="Xu C."/>
            <person name="Bharti A.K."/>
            <person name="He W."/>
            <person name="Winter P."/>
            <person name="Zhao S."/>
            <person name="Hane J.K."/>
            <person name="Carrasquilla-Garcia N."/>
            <person name="Condie J.A."/>
            <person name="Upadhyaya H.D."/>
            <person name="Luo M.C."/>
            <person name="Thudi M."/>
            <person name="Gowda C.L."/>
            <person name="Singh N.P."/>
            <person name="Lichtenzveig J."/>
            <person name="Gali K.K."/>
            <person name="Rubio J."/>
            <person name="Nadarajan N."/>
            <person name="Dolezel J."/>
            <person name="Bansal K.C."/>
            <person name="Xu X."/>
            <person name="Edwards D."/>
            <person name="Zhang G."/>
            <person name="Kahl G."/>
            <person name="Gil J."/>
            <person name="Singh K.B."/>
            <person name="Datta S.K."/>
            <person name="Jackson S.A."/>
            <person name="Wang J."/>
            <person name="Cook D.R."/>
        </authorList>
    </citation>
    <scope>NUCLEOTIDE SEQUENCE [LARGE SCALE GENOMIC DNA]</scope>
    <source>
        <strain evidence="2">cv. CDC Frontier</strain>
    </source>
</reference>
<dbReference type="RefSeq" id="XP_004495304.1">
    <property type="nucleotide sequence ID" value="XM_004495247.3"/>
</dbReference>
<evidence type="ECO:0000313" key="3">
    <source>
        <dbReference type="RefSeq" id="XP_004495304.1"/>
    </source>
</evidence>
<feature type="compositionally biased region" description="Acidic residues" evidence="1">
    <location>
        <begin position="152"/>
        <end position="173"/>
    </location>
</feature>
<evidence type="ECO:0000313" key="2">
    <source>
        <dbReference type="Proteomes" id="UP000087171"/>
    </source>
</evidence>
<accession>A0A1S2XX47</accession>
<dbReference type="Proteomes" id="UP000087171">
    <property type="component" value="Chromosome Ca4"/>
</dbReference>
<dbReference type="RefSeq" id="XP_073224034.1">
    <property type="nucleotide sequence ID" value="XM_073367933.1"/>
</dbReference>
<feature type="region of interest" description="Disordered" evidence="1">
    <location>
        <begin position="152"/>
        <end position="188"/>
    </location>
</feature>
<dbReference type="InterPro" id="IPR039300">
    <property type="entry name" value="JASON"/>
</dbReference>
<dbReference type="PANTHER" id="PTHR33318:SF16">
    <property type="entry name" value="FK506-BINDING NUCLEAR-LIKE PROTEIN"/>
    <property type="match status" value="1"/>
</dbReference>
<proteinExistence type="predicted"/>
<keyword evidence="2" id="KW-1185">Reference proteome</keyword>
<sequence length="315" mass="35796">MGCFLQCFGLSTKRKRRNTLYKVLPPTQHQKYGNYQVLAVTEKSIIPYSQLRGRDLHKEQNGVKSRKKKVTFNLNVQIYEPNPNSYEVLENEEDENKDNTLELEGKSLSSSVFGEGSASSTIRYPSNHRYYNCSYDHDGDEDEIAYEESDIDEFDDGYDWDDDEDDGGSDESLENYRDENTKQKGLPNLCYPFVDEDGMKNQKSFDLNDAELKSNSSGRDRSMSVLSPVENLSQWKAIKAKVTSSKHRRKENVPSEQSTSMLPLVTGASSKFLHCDLESNALQSKPLLQEVAVDASLSNWLISPSYNVSTTIRCQ</sequence>
<dbReference type="GeneID" id="101511216"/>